<feature type="compositionally biased region" description="Basic and acidic residues" evidence="3">
    <location>
        <begin position="93"/>
        <end position="103"/>
    </location>
</feature>
<dbReference type="InterPro" id="IPR008630">
    <property type="entry name" value="Glyco_trans_34"/>
</dbReference>
<dbReference type="GO" id="GO:0000139">
    <property type="term" value="C:Golgi membrane"/>
    <property type="evidence" value="ECO:0007669"/>
    <property type="project" value="TreeGrafter"/>
</dbReference>
<evidence type="ECO:0000256" key="3">
    <source>
        <dbReference type="SAM" id="MobiDB-lite"/>
    </source>
</evidence>
<evidence type="ECO:0000313" key="5">
    <source>
        <dbReference type="Proteomes" id="UP000266841"/>
    </source>
</evidence>
<dbReference type="Proteomes" id="UP000266841">
    <property type="component" value="Unassembled WGS sequence"/>
</dbReference>
<dbReference type="AlphaFoldDB" id="K0RFX2"/>
<protein>
    <submittedName>
        <fullName evidence="4">Uncharacterized protein</fullName>
    </submittedName>
</protein>
<keyword evidence="1" id="KW-0328">Glycosyltransferase</keyword>
<name>K0RFX2_THAOC</name>
<evidence type="ECO:0000256" key="2">
    <source>
        <dbReference type="ARBA" id="ARBA00022679"/>
    </source>
</evidence>
<organism evidence="4 5">
    <name type="scientific">Thalassiosira oceanica</name>
    <name type="common">Marine diatom</name>
    <dbReference type="NCBI Taxonomy" id="159749"/>
    <lineage>
        <taxon>Eukaryota</taxon>
        <taxon>Sar</taxon>
        <taxon>Stramenopiles</taxon>
        <taxon>Ochrophyta</taxon>
        <taxon>Bacillariophyta</taxon>
        <taxon>Coscinodiscophyceae</taxon>
        <taxon>Thalassiosirophycidae</taxon>
        <taxon>Thalassiosirales</taxon>
        <taxon>Thalassiosiraceae</taxon>
        <taxon>Thalassiosira</taxon>
    </lineage>
</organism>
<accession>K0RFX2</accession>
<evidence type="ECO:0000313" key="4">
    <source>
        <dbReference type="EMBL" id="EJK45487.1"/>
    </source>
</evidence>
<gene>
    <name evidence="4" type="ORF">THAOC_35896</name>
</gene>
<reference evidence="4 5" key="1">
    <citation type="journal article" date="2012" name="Genome Biol.">
        <title>Genome and low-iron response of an oceanic diatom adapted to chronic iron limitation.</title>
        <authorList>
            <person name="Lommer M."/>
            <person name="Specht M."/>
            <person name="Roy A.S."/>
            <person name="Kraemer L."/>
            <person name="Andreson R."/>
            <person name="Gutowska M.A."/>
            <person name="Wolf J."/>
            <person name="Bergner S.V."/>
            <person name="Schilhabel M.B."/>
            <person name="Klostermeier U.C."/>
            <person name="Beiko R.G."/>
            <person name="Rosenstiel P."/>
            <person name="Hippler M."/>
            <person name="Laroche J."/>
        </authorList>
    </citation>
    <scope>NUCLEOTIDE SEQUENCE [LARGE SCALE GENOMIC DNA]</scope>
    <source>
        <strain evidence="4 5">CCMP1005</strain>
    </source>
</reference>
<comment type="caution">
    <text evidence="4">The sequence shown here is derived from an EMBL/GenBank/DDBJ whole genome shotgun (WGS) entry which is preliminary data.</text>
</comment>
<dbReference type="PANTHER" id="PTHR31306">
    <property type="entry name" value="ALPHA-1,6-MANNOSYLTRANSFERASE MNN11-RELATED"/>
    <property type="match status" value="1"/>
</dbReference>
<keyword evidence="2" id="KW-0808">Transferase</keyword>
<evidence type="ECO:0000256" key="1">
    <source>
        <dbReference type="ARBA" id="ARBA00022676"/>
    </source>
</evidence>
<feature type="compositionally biased region" description="Low complexity" evidence="3">
    <location>
        <begin position="80"/>
        <end position="92"/>
    </location>
</feature>
<dbReference type="OrthoDB" id="407658at2759"/>
<sequence length="837" mass="93166">MQTQQHAVALDDMLMYADDDGKCAVRARGRRNRSHGLQVDIGRFIPYVVTSSTPSVGSALKRFTSSTSLPLLDNSARTASSLGSLGSSSSSSHNDEEYRRPEEVPAPSKKRRSSSSGLTGLSRHLLGSMLFALASVVFCGALLSTKGRILGDFTAPVVTVSPAEDETFAGSIVSPLSYTEVRKTWNRPDELKKRLEGKSLLFIRTVPPVSPLSCIVVRLPYDFNGQYAPASVEEMKELARLLIGDSVTAPTEPGSDYAIVCICVEMDICSLADENHRAYGEQHGYDYIYLNAHVPGVPPKMLKFLLLTWALDQGYEWLLMLDGKPEKLIAKTIQCALPFLTYSVADAFITNSKITLEGIISSQLPKDARAGDISLIMSRGGNWKELHALNNGIFFLRNTDWAYKHMLDIFTVKYSYTRFLCKSLIDQPVQISILIAQKQISFPPQEEYEVGPNIVVTKKRLFNSFRREDSHSSDDASEDGVWKKGDFIAHFATKDKFAEIFRLYIELGLELPPVSDRYGYSIPAQGDSEFQETRSGTCWCDDAHNQSVSVRKRKRLSLASTSVYAGAPEPIYVLNTGEDMERNVLVPPEGASATTCSLDDYLILHGKRVSSGWCPTGTLSSHAQIEGTMVDDLAIWNSSSSNNRGTSIPELLNLIQPTSSLVVVVGDLTDWVYKKYNEPKFEGTFASKTPQDFNELMKRATALWWDKGCTTSNFSTCLPADLVEPGKWLARTMHGERLMSWLDLYTCSRLQIFDTSDADVFRQVSSLYTFAGVSDTQAAHSASLIRDDLPPTVQEQMLDETRILLEKFVLKSSQAICDNMKRFECLRVPFFEAMCKY</sequence>
<proteinExistence type="predicted"/>
<dbReference type="PANTHER" id="PTHR31306:SF4">
    <property type="entry name" value="ALPHA-1,2-GALACTOSYLTRANSFERASE"/>
    <property type="match status" value="1"/>
</dbReference>
<dbReference type="EMBL" id="AGNL01048478">
    <property type="protein sequence ID" value="EJK45487.1"/>
    <property type="molecule type" value="Genomic_DNA"/>
</dbReference>
<feature type="region of interest" description="Disordered" evidence="3">
    <location>
        <begin position="80"/>
        <end position="117"/>
    </location>
</feature>
<keyword evidence="5" id="KW-1185">Reference proteome</keyword>
<dbReference type="GO" id="GO:0016757">
    <property type="term" value="F:glycosyltransferase activity"/>
    <property type="evidence" value="ECO:0007669"/>
    <property type="project" value="UniProtKB-KW"/>
</dbReference>
<dbReference type="GO" id="GO:0006487">
    <property type="term" value="P:protein N-linked glycosylation"/>
    <property type="evidence" value="ECO:0007669"/>
    <property type="project" value="TreeGrafter"/>
</dbReference>